<gene>
    <name evidence="2" type="primary">rmlB_1</name>
    <name evidence="2" type="ORF">Pla100_15310</name>
</gene>
<keyword evidence="2" id="KW-0456">Lyase</keyword>
<proteinExistence type="predicted"/>
<dbReference type="InterPro" id="IPR036291">
    <property type="entry name" value="NAD(P)-bd_dom_sf"/>
</dbReference>
<dbReference type="Pfam" id="PF01370">
    <property type="entry name" value="Epimerase"/>
    <property type="match status" value="1"/>
</dbReference>
<dbReference type="Proteomes" id="UP000316213">
    <property type="component" value="Unassembled WGS sequence"/>
</dbReference>
<dbReference type="AlphaFoldDB" id="A0A5C6AP85"/>
<evidence type="ECO:0000259" key="1">
    <source>
        <dbReference type="Pfam" id="PF01370"/>
    </source>
</evidence>
<dbReference type="GO" id="GO:0008460">
    <property type="term" value="F:dTDP-glucose 4,6-dehydratase activity"/>
    <property type="evidence" value="ECO:0007669"/>
    <property type="project" value="UniProtKB-EC"/>
</dbReference>
<protein>
    <submittedName>
        <fullName evidence="2">dTDP-glucose 4,6-dehydratase</fullName>
        <ecNumber evidence="2">4.2.1.46</ecNumber>
    </submittedName>
</protein>
<comment type="caution">
    <text evidence="2">The sequence shown here is derived from an EMBL/GenBank/DDBJ whole genome shotgun (WGS) entry which is preliminary data.</text>
</comment>
<keyword evidence="3" id="KW-1185">Reference proteome</keyword>
<sequence length="335" mass="37349">MSPTLYAVTGATGGLGSHIVEQLLSQGKRVRCLARLGSDTGFLESMDVELFTGDLLERLVVDLFVDGATHVIHCAAKTDNWGPWLDYQRGNCDTTRHLVQACQKSATFKRLVHLSSVSVYGHPEPNQWIDEEAELGQHPWTGDHYGRSKIEAEQIVRALGTRAAIIRPTSFFGERDRAFLPRIMRSIRNGGMWIFGRGDNLLNLLHVSDVATMSIMAVEADAAAGQTYNCCANGDLTQQELIQILCEAMQLPPVKRHLPIQIAHRAALAMEVTGKVLGRKRTPKLTRHALSVFLRPTNFSTQKAERQLGWQQTISTRVGTERTIQWLRGVQPELF</sequence>
<dbReference type="SUPFAM" id="SSF51735">
    <property type="entry name" value="NAD(P)-binding Rossmann-fold domains"/>
    <property type="match status" value="1"/>
</dbReference>
<evidence type="ECO:0000313" key="2">
    <source>
        <dbReference type="EMBL" id="TWU01795.1"/>
    </source>
</evidence>
<dbReference type="RefSeq" id="WP_146577027.1">
    <property type="nucleotide sequence ID" value="NZ_SJPM01000002.1"/>
</dbReference>
<accession>A0A5C6AP85</accession>
<dbReference type="EC" id="4.2.1.46" evidence="2"/>
<reference evidence="2 3" key="1">
    <citation type="submission" date="2019-02" db="EMBL/GenBank/DDBJ databases">
        <title>Deep-cultivation of Planctomycetes and their phenomic and genomic characterization uncovers novel biology.</title>
        <authorList>
            <person name="Wiegand S."/>
            <person name="Jogler M."/>
            <person name="Boedeker C."/>
            <person name="Pinto D."/>
            <person name="Vollmers J."/>
            <person name="Rivas-Marin E."/>
            <person name="Kohn T."/>
            <person name="Peeters S.H."/>
            <person name="Heuer A."/>
            <person name="Rast P."/>
            <person name="Oberbeckmann S."/>
            <person name="Bunk B."/>
            <person name="Jeske O."/>
            <person name="Meyerdierks A."/>
            <person name="Storesund J.E."/>
            <person name="Kallscheuer N."/>
            <person name="Luecker S."/>
            <person name="Lage O.M."/>
            <person name="Pohl T."/>
            <person name="Merkel B.J."/>
            <person name="Hornburger P."/>
            <person name="Mueller R.-W."/>
            <person name="Bruemmer F."/>
            <person name="Labrenz M."/>
            <person name="Spormann A.M."/>
            <person name="Op Den Camp H."/>
            <person name="Overmann J."/>
            <person name="Amann R."/>
            <person name="Jetten M.S.M."/>
            <person name="Mascher T."/>
            <person name="Medema M.H."/>
            <person name="Devos D.P."/>
            <person name="Kaster A.-K."/>
            <person name="Ovreas L."/>
            <person name="Rohde M."/>
            <person name="Galperin M.Y."/>
            <person name="Jogler C."/>
        </authorList>
    </citation>
    <scope>NUCLEOTIDE SEQUENCE [LARGE SCALE GENOMIC DNA]</scope>
    <source>
        <strain evidence="2 3">Pla100</strain>
    </source>
</reference>
<organism evidence="2 3">
    <name type="scientific">Neorhodopirellula pilleata</name>
    <dbReference type="NCBI Taxonomy" id="2714738"/>
    <lineage>
        <taxon>Bacteria</taxon>
        <taxon>Pseudomonadati</taxon>
        <taxon>Planctomycetota</taxon>
        <taxon>Planctomycetia</taxon>
        <taxon>Pirellulales</taxon>
        <taxon>Pirellulaceae</taxon>
        <taxon>Neorhodopirellula</taxon>
    </lineage>
</organism>
<dbReference type="InterPro" id="IPR001509">
    <property type="entry name" value="Epimerase_deHydtase"/>
</dbReference>
<dbReference type="InterPro" id="IPR051783">
    <property type="entry name" value="NAD(P)-dependent_oxidoreduct"/>
</dbReference>
<feature type="domain" description="NAD-dependent epimerase/dehydratase" evidence="1">
    <location>
        <begin position="8"/>
        <end position="231"/>
    </location>
</feature>
<evidence type="ECO:0000313" key="3">
    <source>
        <dbReference type="Proteomes" id="UP000316213"/>
    </source>
</evidence>
<name>A0A5C6AP85_9BACT</name>
<dbReference type="PANTHER" id="PTHR48079:SF6">
    <property type="entry name" value="NAD(P)-BINDING DOMAIN-CONTAINING PROTEIN-RELATED"/>
    <property type="match status" value="1"/>
</dbReference>
<dbReference type="Gene3D" id="3.40.50.720">
    <property type="entry name" value="NAD(P)-binding Rossmann-like Domain"/>
    <property type="match status" value="1"/>
</dbReference>
<dbReference type="GO" id="GO:0004029">
    <property type="term" value="F:aldehyde dehydrogenase (NAD+) activity"/>
    <property type="evidence" value="ECO:0007669"/>
    <property type="project" value="TreeGrafter"/>
</dbReference>
<dbReference type="OrthoDB" id="240982at2"/>
<dbReference type="EMBL" id="SJPM01000002">
    <property type="protein sequence ID" value="TWU01795.1"/>
    <property type="molecule type" value="Genomic_DNA"/>
</dbReference>
<dbReference type="PANTHER" id="PTHR48079">
    <property type="entry name" value="PROTEIN YEEZ"/>
    <property type="match status" value="1"/>
</dbReference>
<dbReference type="GO" id="GO:0005737">
    <property type="term" value="C:cytoplasm"/>
    <property type="evidence" value="ECO:0007669"/>
    <property type="project" value="TreeGrafter"/>
</dbReference>